<evidence type="ECO:0000256" key="3">
    <source>
        <dbReference type="ARBA" id="ARBA00022475"/>
    </source>
</evidence>
<dbReference type="InterPro" id="IPR051962">
    <property type="entry name" value="Cuticlin"/>
</dbReference>
<sequence length="511" mass="55585">MLLQKKHKKMLLRLASPTVSAVLMVMTATLAAEVEFENALTDKPSIECGHGRLSVGVSTSKEPPSHVFAKGHFSRPDCSFRNTTHVVFDFEKCDVSRKREVNPRGMAFTMTVVVQLHPLFITKVDRAYHVRCFYMEAEKAVGAQIGVNELTTAIVSGESEKPTCRYTLHKESPNGPLVKLAQVGDLIYHVWDCPSDVYGMMIHDCSIVDGQGNNHTVIDSQGCSTDTFLMPELTYSVGLTKSFTAASAFNFPDQQSVYFNCQVRICYKLDDGCTDITPPRCGLLNSQDDALANDLSNDQLITSSTTESMTPFTTPSVATTEVSATTTSPGTTTVYVTVTELTSTDAPTTVATTLNATEFPTPNSLRDFLKNAADMTDNGIASLEDSVTDGSGIEIAHPTPVSLIRAEHIPEQAGDVVESDVVQLKREMRRREAEAIDVDISSPELTIIDKDIAAELPEALHSMSPPTSSPSVCVPLAGFWLLAALIVLCCSIIAASLCYAQKQRDKFHIMP</sequence>
<evidence type="ECO:0000256" key="5">
    <source>
        <dbReference type="ARBA" id="ARBA00022729"/>
    </source>
</evidence>
<evidence type="ECO:0000256" key="2">
    <source>
        <dbReference type="ARBA" id="ARBA00022460"/>
    </source>
</evidence>
<dbReference type="InterPro" id="IPR057475">
    <property type="entry name" value="CUT_C"/>
</dbReference>
<keyword evidence="3" id="KW-1003">Cell membrane</keyword>
<keyword evidence="5" id="KW-0732">Signal</keyword>
<dbReference type="GO" id="GO:0005886">
    <property type="term" value="C:plasma membrane"/>
    <property type="evidence" value="ECO:0007669"/>
    <property type="project" value="UniProtKB-SubCell"/>
</dbReference>
<evidence type="ECO:0000256" key="6">
    <source>
        <dbReference type="ARBA" id="ARBA00022989"/>
    </source>
</evidence>
<organism evidence="10 11">
    <name type="scientific">Ancylostoma ceylanicum</name>
    <dbReference type="NCBI Taxonomy" id="53326"/>
    <lineage>
        <taxon>Eukaryota</taxon>
        <taxon>Metazoa</taxon>
        <taxon>Ecdysozoa</taxon>
        <taxon>Nematoda</taxon>
        <taxon>Chromadorea</taxon>
        <taxon>Rhabditida</taxon>
        <taxon>Rhabditina</taxon>
        <taxon>Rhabditomorpha</taxon>
        <taxon>Strongyloidea</taxon>
        <taxon>Ancylostomatidae</taxon>
        <taxon>Ancylostomatinae</taxon>
        <taxon>Ancylostoma</taxon>
    </lineage>
</organism>
<keyword evidence="6 8" id="KW-1133">Transmembrane helix</keyword>
<feature type="domain" description="ZP" evidence="9">
    <location>
        <begin position="47"/>
        <end position="280"/>
    </location>
</feature>
<proteinExistence type="predicted"/>
<dbReference type="EMBL" id="JARK01001680">
    <property type="protein sequence ID" value="EYB83036.1"/>
    <property type="molecule type" value="Genomic_DNA"/>
</dbReference>
<accession>A0A016RXP8</accession>
<dbReference type="SMART" id="SM00241">
    <property type="entry name" value="ZP"/>
    <property type="match status" value="1"/>
</dbReference>
<reference evidence="11" key="1">
    <citation type="journal article" date="2015" name="Nat. Genet.">
        <title>The genome and transcriptome of the zoonotic hookworm Ancylostoma ceylanicum identify infection-specific gene families.</title>
        <authorList>
            <person name="Schwarz E.M."/>
            <person name="Hu Y."/>
            <person name="Antoshechkin I."/>
            <person name="Miller M.M."/>
            <person name="Sternberg P.W."/>
            <person name="Aroian R.V."/>
        </authorList>
    </citation>
    <scope>NUCLEOTIDE SEQUENCE</scope>
    <source>
        <strain evidence="11">HY135</strain>
    </source>
</reference>
<keyword evidence="11" id="KW-1185">Reference proteome</keyword>
<name>A0A016RXP8_9BILA</name>
<evidence type="ECO:0000256" key="7">
    <source>
        <dbReference type="ARBA" id="ARBA00023136"/>
    </source>
</evidence>
<dbReference type="Proteomes" id="UP000024635">
    <property type="component" value="Unassembled WGS sequence"/>
</dbReference>
<keyword evidence="4 8" id="KW-0812">Transmembrane</keyword>
<dbReference type="OrthoDB" id="6139674at2759"/>
<dbReference type="PANTHER" id="PTHR22907:SF23">
    <property type="entry name" value="ZP DOMAIN-CONTAINING PROTEIN"/>
    <property type="match status" value="1"/>
</dbReference>
<evidence type="ECO:0000259" key="9">
    <source>
        <dbReference type="PROSITE" id="PS51034"/>
    </source>
</evidence>
<dbReference type="Pfam" id="PF25057">
    <property type="entry name" value="CUT_N"/>
    <property type="match status" value="1"/>
</dbReference>
<feature type="transmembrane region" description="Helical" evidence="8">
    <location>
        <begin position="477"/>
        <end position="500"/>
    </location>
</feature>
<evidence type="ECO:0000256" key="4">
    <source>
        <dbReference type="ARBA" id="ARBA00022692"/>
    </source>
</evidence>
<keyword evidence="2" id="KW-0193">Cuticle</keyword>
<protein>
    <recommendedName>
        <fullName evidence="9">ZP domain-containing protein</fullName>
    </recommendedName>
</protein>
<dbReference type="InterPro" id="IPR001507">
    <property type="entry name" value="ZP_dom"/>
</dbReference>
<dbReference type="AlphaFoldDB" id="A0A016RXP8"/>
<comment type="caution">
    <text evidence="10">The sequence shown here is derived from an EMBL/GenBank/DDBJ whole genome shotgun (WGS) entry which is preliminary data.</text>
</comment>
<dbReference type="STRING" id="53326.A0A016RXP8"/>
<dbReference type="PANTHER" id="PTHR22907">
    <property type="entry name" value="GH04558P"/>
    <property type="match status" value="1"/>
</dbReference>
<gene>
    <name evidence="10" type="primary">Acey_s0344.g3072</name>
    <name evidence="10" type="synonym">Acey-cutl-16</name>
    <name evidence="10" type="ORF">Y032_0344g3072</name>
</gene>
<dbReference type="GO" id="GO:0042302">
    <property type="term" value="F:structural constituent of cuticle"/>
    <property type="evidence" value="ECO:0007669"/>
    <property type="project" value="UniProtKB-KW"/>
</dbReference>
<evidence type="ECO:0000313" key="11">
    <source>
        <dbReference type="Proteomes" id="UP000024635"/>
    </source>
</evidence>
<dbReference type="Pfam" id="PF25301">
    <property type="entry name" value="CUT_C"/>
    <property type="match status" value="1"/>
</dbReference>
<evidence type="ECO:0000313" key="10">
    <source>
        <dbReference type="EMBL" id="EYB83036.1"/>
    </source>
</evidence>
<evidence type="ECO:0000256" key="8">
    <source>
        <dbReference type="SAM" id="Phobius"/>
    </source>
</evidence>
<evidence type="ECO:0000256" key="1">
    <source>
        <dbReference type="ARBA" id="ARBA00004251"/>
    </source>
</evidence>
<comment type="subcellular location">
    <subcellularLocation>
        <location evidence="1">Cell membrane</location>
        <topology evidence="1">Single-pass type I membrane protein</topology>
    </subcellularLocation>
</comment>
<dbReference type="PROSITE" id="PS51034">
    <property type="entry name" value="ZP_2"/>
    <property type="match status" value="1"/>
</dbReference>
<keyword evidence="7 8" id="KW-0472">Membrane</keyword>
<dbReference type="InterPro" id="IPR056953">
    <property type="entry name" value="CUT_N"/>
</dbReference>